<feature type="compositionally biased region" description="Gly residues" evidence="6">
    <location>
        <begin position="738"/>
        <end position="756"/>
    </location>
</feature>
<sequence>MAGDLDDFLPKIKCSSCQAEVELSAMGEHVCQKEDKRTQHRSAYTVIHFHGLPYFVTLETNPLTLLRVALPPPPAPQAEANYGDGRPSTELDNLDGPLAKVGRMAPPPPIDPHAANRPFLRLLVPTSPTSGGIKSASPLSFSPKSPMRQPQRSQTSPLPNIPSPERANIDSVIPPFPGPDPRASTKSRSRARTLVKGERVQSPLVTSPSEIANNGLDFRLNQSTSTPVHEDDDDDDDHERRRRRSRANRHKREVSVDSKSLYRMSMASSRYGDSISRSSTPGFPNTASLRGHPNYLDEIPPLPAFPIKSYTPTPFIAEPEPYQFPNTEEFENDRIATTPPRSSGLSTGLPGFELGFPIDGEPPKPQDRHSHAARLSEGSRGSVPLEVKRPDSQRGPGQDVDFPAYSVREDFSVSNFARGLGLGDPYHTTNDSTSSSDSSPSDAATTVSYSTQPSEPPSAELKPPPSPYKYDLDSPTDPLFQQGRFECTPPKYERFGELESEPKPEERRGEVRSVRSRRPSQPNQRPTKTDSPPPTPAPPKSPGQPRRVRCRGCGEIIVGKSVSSADGRLTGRWHKACFVCYTCHSPFQTADFYVLDNNPFCAQHYHELNGSLCASCGQGIEGPCLQTEEIVRDEKSGTERRQIFHPDCFRCKMCRIVLREDYLEWNGDVYCDRDGRRAAAIAYSPPSPGFPPGPGPGPGAGFGSGPGRGRSPGPGYNGPPPPGYGRRPSYNSPLPGAPRGGSGPGPGRGRGQGPGRGYPIPPNRGPGGPPAMPKIYPPSRSGSGRSKQPPPMGNSLNLPGPRKFPERRKTKLMML</sequence>
<dbReference type="Gene3D" id="2.10.110.10">
    <property type="entry name" value="Cysteine Rich Protein"/>
    <property type="match status" value="2"/>
</dbReference>
<feature type="compositionally biased region" description="Basic residues" evidence="6">
    <location>
        <begin position="240"/>
        <end position="252"/>
    </location>
</feature>
<protein>
    <submittedName>
        <fullName evidence="8">LIM domain containing protein</fullName>
    </submittedName>
</protein>
<gene>
    <name evidence="8" type="ORF">CPC735_059670</name>
</gene>
<feature type="compositionally biased region" description="Basic and acidic residues" evidence="6">
    <location>
        <begin position="491"/>
        <end position="513"/>
    </location>
</feature>
<feature type="compositionally biased region" description="Low complexity" evidence="6">
    <location>
        <begin position="428"/>
        <end position="448"/>
    </location>
</feature>
<organism evidence="8 9">
    <name type="scientific">Coccidioides posadasii (strain C735)</name>
    <name type="common">Valley fever fungus</name>
    <dbReference type="NCBI Taxonomy" id="222929"/>
    <lineage>
        <taxon>Eukaryota</taxon>
        <taxon>Fungi</taxon>
        <taxon>Dikarya</taxon>
        <taxon>Ascomycota</taxon>
        <taxon>Pezizomycotina</taxon>
        <taxon>Eurotiomycetes</taxon>
        <taxon>Eurotiomycetidae</taxon>
        <taxon>Onygenales</taxon>
        <taxon>Onygenaceae</taxon>
        <taxon>Coccidioides</taxon>
    </lineage>
</organism>
<feature type="compositionally biased region" description="Pro residues" evidence="6">
    <location>
        <begin position="685"/>
        <end position="697"/>
    </location>
</feature>
<feature type="domain" description="LIM zinc-binding" evidence="7">
    <location>
        <begin position="622"/>
        <end position="681"/>
    </location>
</feature>
<dbReference type="Proteomes" id="UP000009084">
    <property type="component" value="Unassembled WGS sequence"/>
</dbReference>
<dbReference type="EMBL" id="ACFW01000049">
    <property type="protein sequence ID" value="EER24597.1"/>
    <property type="molecule type" value="Genomic_DNA"/>
</dbReference>
<comment type="caution">
    <text evidence="8">The sequence shown here is derived from an EMBL/GenBank/DDBJ whole genome shotgun (WGS) entry which is preliminary data.</text>
</comment>
<dbReference type="PANTHER" id="PTHR24205">
    <property type="entry name" value="FOUR AND A HALF LIM DOMAINS PROTEIN"/>
    <property type="match status" value="1"/>
</dbReference>
<evidence type="ECO:0000256" key="5">
    <source>
        <dbReference type="PROSITE-ProRule" id="PRU00125"/>
    </source>
</evidence>
<accession>C5PF17</accession>
<feature type="compositionally biased region" description="Basic and acidic residues" evidence="6">
    <location>
        <begin position="361"/>
        <end position="370"/>
    </location>
</feature>
<dbReference type="PROSITE" id="PS50023">
    <property type="entry name" value="LIM_DOMAIN_2"/>
    <property type="match status" value="2"/>
</dbReference>
<dbReference type="CDD" id="cd09397">
    <property type="entry name" value="LIM1_UF1"/>
    <property type="match status" value="1"/>
</dbReference>
<dbReference type="CDD" id="cd08368">
    <property type="entry name" value="LIM"/>
    <property type="match status" value="1"/>
</dbReference>
<feature type="region of interest" description="Disordered" evidence="6">
    <location>
        <begin position="682"/>
        <end position="815"/>
    </location>
</feature>
<dbReference type="InterPro" id="IPR001781">
    <property type="entry name" value="Znf_LIM"/>
</dbReference>
<dbReference type="Pfam" id="PF00412">
    <property type="entry name" value="LIM"/>
    <property type="match status" value="2"/>
</dbReference>
<keyword evidence="1 5" id="KW-0479">Metal-binding</keyword>
<evidence type="ECO:0000256" key="4">
    <source>
        <dbReference type="ARBA" id="ARBA00023038"/>
    </source>
</evidence>
<dbReference type="FunFam" id="2.10.110.10:FF:000105">
    <property type="entry name" value="Similar to LIM domain-containing protein"/>
    <property type="match status" value="1"/>
</dbReference>
<dbReference type="GO" id="GO:0005634">
    <property type="term" value="C:nucleus"/>
    <property type="evidence" value="ECO:0007669"/>
    <property type="project" value="TreeGrafter"/>
</dbReference>
<feature type="region of interest" description="Disordered" evidence="6">
    <location>
        <begin position="336"/>
        <end position="404"/>
    </location>
</feature>
<feature type="compositionally biased region" description="Low complexity" evidence="6">
    <location>
        <begin position="724"/>
        <end position="734"/>
    </location>
</feature>
<feature type="compositionally biased region" description="Polar residues" evidence="6">
    <location>
        <begin position="126"/>
        <end position="158"/>
    </location>
</feature>
<dbReference type="GO" id="GO:0030695">
    <property type="term" value="F:GTPase regulator activity"/>
    <property type="evidence" value="ECO:0007669"/>
    <property type="project" value="UniProtKB-ARBA"/>
</dbReference>
<dbReference type="SUPFAM" id="SSF57716">
    <property type="entry name" value="Glucocorticoid receptor-like (DNA-binding domain)"/>
    <property type="match status" value="1"/>
</dbReference>
<evidence type="ECO:0000256" key="2">
    <source>
        <dbReference type="ARBA" id="ARBA00022737"/>
    </source>
</evidence>
<evidence type="ECO:0000313" key="9">
    <source>
        <dbReference type="Proteomes" id="UP000009084"/>
    </source>
</evidence>
<feature type="region of interest" description="Disordered" evidence="6">
    <location>
        <begin position="417"/>
        <end position="547"/>
    </location>
</feature>
<name>C5PF17_COCP7</name>
<feature type="compositionally biased region" description="Pro residues" evidence="6">
    <location>
        <begin position="759"/>
        <end position="776"/>
    </location>
</feature>
<dbReference type="AlphaFoldDB" id="C5PF17"/>
<feature type="compositionally biased region" description="Polar residues" evidence="6">
    <location>
        <begin position="203"/>
        <end position="212"/>
    </location>
</feature>
<keyword evidence="4 5" id="KW-0440">LIM domain</keyword>
<keyword evidence="3 5" id="KW-0862">Zinc</keyword>
<dbReference type="VEuPathDB" id="FungiDB:CPC735_059670"/>
<feature type="region of interest" description="Disordered" evidence="6">
    <location>
        <begin position="123"/>
        <end position="257"/>
    </location>
</feature>
<feature type="domain" description="LIM zinc-binding" evidence="7">
    <location>
        <begin position="548"/>
        <end position="611"/>
    </location>
</feature>
<feature type="compositionally biased region" description="Gly residues" evidence="6">
    <location>
        <begin position="698"/>
        <end position="716"/>
    </location>
</feature>
<dbReference type="SMART" id="SM00132">
    <property type="entry name" value="LIM"/>
    <property type="match status" value="2"/>
</dbReference>
<keyword evidence="2" id="KW-0677">Repeat</keyword>
<dbReference type="PANTHER" id="PTHR24205:SF16">
    <property type="entry name" value="GH01042P-RELATED"/>
    <property type="match status" value="1"/>
</dbReference>
<evidence type="ECO:0000256" key="1">
    <source>
        <dbReference type="ARBA" id="ARBA00022723"/>
    </source>
</evidence>
<evidence type="ECO:0000313" key="8">
    <source>
        <dbReference type="EMBL" id="EER24597.1"/>
    </source>
</evidence>
<reference evidence="8 9" key="1">
    <citation type="journal article" date="2009" name="Genome Res.">
        <title>Comparative genomic analyses of the human fungal pathogens Coccidioides and their relatives.</title>
        <authorList>
            <person name="Sharpton T.J."/>
            <person name="Stajich J.E."/>
            <person name="Rounsley S.D."/>
            <person name="Gardner M.J."/>
            <person name="Wortman J.R."/>
            <person name="Jordar V.S."/>
            <person name="Maiti R."/>
            <person name="Kodira C.D."/>
            <person name="Neafsey D.E."/>
            <person name="Zeng Q."/>
            <person name="Hung C.-Y."/>
            <person name="McMahan C."/>
            <person name="Muszewska A."/>
            <person name="Grynberg M."/>
            <person name="Mandel M.A."/>
            <person name="Kellner E.M."/>
            <person name="Barker B.M."/>
            <person name="Galgiani J.N."/>
            <person name="Orbach M.J."/>
            <person name="Kirkland T.N."/>
            <person name="Cole G.T."/>
            <person name="Henn M.R."/>
            <person name="Birren B.W."/>
            <person name="Taylor J.W."/>
        </authorList>
    </citation>
    <scope>NUCLEOTIDE SEQUENCE [LARGE SCALE GENOMIC DNA]</scope>
    <source>
        <strain evidence="9">C735</strain>
    </source>
</reference>
<evidence type="ECO:0000256" key="3">
    <source>
        <dbReference type="ARBA" id="ARBA00022833"/>
    </source>
</evidence>
<evidence type="ECO:0000259" key="7">
    <source>
        <dbReference type="PROSITE" id="PS50023"/>
    </source>
</evidence>
<feature type="compositionally biased region" description="Basic residues" evidence="6">
    <location>
        <begin position="805"/>
        <end position="815"/>
    </location>
</feature>
<feature type="compositionally biased region" description="Pro residues" evidence="6">
    <location>
        <begin position="531"/>
        <end position="542"/>
    </location>
</feature>
<dbReference type="GO" id="GO:0003712">
    <property type="term" value="F:transcription coregulator activity"/>
    <property type="evidence" value="ECO:0007669"/>
    <property type="project" value="TreeGrafter"/>
</dbReference>
<feature type="compositionally biased region" description="Low complexity" evidence="6">
    <location>
        <begin position="519"/>
        <end position="530"/>
    </location>
</feature>
<proteinExistence type="predicted"/>
<dbReference type="GO" id="GO:0046872">
    <property type="term" value="F:metal ion binding"/>
    <property type="evidence" value="ECO:0007669"/>
    <property type="project" value="UniProtKB-KW"/>
</dbReference>
<dbReference type="HOGENOM" id="CLU_014492_1_0_1"/>
<evidence type="ECO:0000256" key="6">
    <source>
        <dbReference type="SAM" id="MobiDB-lite"/>
    </source>
</evidence>
<dbReference type="OrthoDB" id="1112565at2759"/>